<evidence type="ECO:0000256" key="2">
    <source>
        <dbReference type="ARBA" id="ARBA00023125"/>
    </source>
</evidence>
<name>A0A1H3Q8E8_9RHOB</name>
<dbReference type="PANTHER" id="PTHR46796:SF6">
    <property type="entry name" value="ARAC SUBFAMILY"/>
    <property type="match status" value="1"/>
</dbReference>
<dbReference type="SMART" id="SM00342">
    <property type="entry name" value="HTH_ARAC"/>
    <property type="match status" value="1"/>
</dbReference>
<protein>
    <submittedName>
        <fullName evidence="5">Transcriptional regulator, AraC family</fullName>
    </submittedName>
</protein>
<dbReference type="STRING" id="1244108.SAMN05444004_10620"/>
<dbReference type="Gene3D" id="1.10.10.60">
    <property type="entry name" value="Homeodomain-like"/>
    <property type="match status" value="1"/>
</dbReference>
<organism evidence="5 6">
    <name type="scientific">Jannaschia faecimaris</name>
    <dbReference type="NCBI Taxonomy" id="1244108"/>
    <lineage>
        <taxon>Bacteria</taxon>
        <taxon>Pseudomonadati</taxon>
        <taxon>Pseudomonadota</taxon>
        <taxon>Alphaproteobacteria</taxon>
        <taxon>Rhodobacterales</taxon>
        <taxon>Roseobacteraceae</taxon>
        <taxon>Jannaschia</taxon>
    </lineage>
</organism>
<accession>A0A1H3Q8E8</accession>
<dbReference type="InterPro" id="IPR018062">
    <property type="entry name" value="HTH_AraC-typ_CS"/>
</dbReference>
<keyword evidence="1" id="KW-0805">Transcription regulation</keyword>
<dbReference type="InterPro" id="IPR018060">
    <property type="entry name" value="HTH_AraC"/>
</dbReference>
<evidence type="ECO:0000313" key="6">
    <source>
        <dbReference type="Proteomes" id="UP000198914"/>
    </source>
</evidence>
<dbReference type="SUPFAM" id="SSF46689">
    <property type="entry name" value="Homeodomain-like"/>
    <property type="match status" value="2"/>
</dbReference>
<dbReference type="EMBL" id="FNPX01000006">
    <property type="protein sequence ID" value="SDZ09657.1"/>
    <property type="molecule type" value="Genomic_DNA"/>
</dbReference>
<dbReference type="Proteomes" id="UP000198914">
    <property type="component" value="Unassembled WGS sequence"/>
</dbReference>
<keyword evidence="6" id="KW-1185">Reference proteome</keyword>
<feature type="domain" description="HTH araC/xylS-type" evidence="4">
    <location>
        <begin position="178"/>
        <end position="275"/>
    </location>
</feature>
<evidence type="ECO:0000256" key="1">
    <source>
        <dbReference type="ARBA" id="ARBA00023015"/>
    </source>
</evidence>
<reference evidence="6" key="1">
    <citation type="submission" date="2016-10" db="EMBL/GenBank/DDBJ databases">
        <authorList>
            <person name="Varghese N."/>
            <person name="Submissions S."/>
        </authorList>
    </citation>
    <scope>NUCLEOTIDE SEQUENCE [LARGE SCALE GENOMIC DNA]</scope>
    <source>
        <strain evidence="6">DSM 100420</strain>
    </source>
</reference>
<evidence type="ECO:0000259" key="4">
    <source>
        <dbReference type="PROSITE" id="PS01124"/>
    </source>
</evidence>
<keyword evidence="2" id="KW-0238">DNA-binding</keyword>
<dbReference type="InterPro" id="IPR020449">
    <property type="entry name" value="Tscrpt_reg_AraC-type_HTH"/>
</dbReference>
<dbReference type="InterPro" id="IPR009057">
    <property type="entry name" value="Homeodomain-like_sf"/>
</dbReference>
<dbReference type="RefSeq" id="WP_092644945.1">
    <property type="nucleotide sequence ID" value="NZ_FNPX01000006.1"/>
</dbReference>
<sequence>MTSTVRDFLKVSPTARAVAALDLGAGRAITVWKNSNDHVVYDTPRGHAFSLYLKGGTGTRRVDAGPETGRPGTICIMPEGERSEWEITTPFEFVHLYVPDDQLRGAFAETHNRDARLLDLTPTTFAEMPLMTGPLQALARAAYDEDALLADAALAELVGHLGSCSPALRGGLPPYILQRLDDWIDANLGEPIRLADLAVIADLSQFHLHRMFRISKGMAPHNWIMRRKIEQAKIMLRTECSVIEVAVAFGFSSQSHFTRAFRAHTAMTPTTYRMAIARG</sequence>
<gene>
    <name evidence="5" type="ORF">SAMN05444004_10620</name>
</gene>
<keyword evidence="3" id="KW-0804">Transcription</keyword>
<evidence type="ECO:0000256" key="3">
    <source>
        <dbReference type="ARBA" id="ARBA00023163"/>
    </source>
</evidence>
<dbReference type="AlphaFoldDB" id="A0A1H3Q8E8"/>
<proteinExistence type="predicted"/>
<dbReference type="InterPro" id="IPR050204">
    <property type="entry name" value="AraC_XylS_family_regulators"/>
</dbReference>
<dbReference type="GO" id="GO:0003700">
    <property type="term" value="F:DNA-binding transcription factor activity"/>
    <property type="evidence" value="ECO:0007669"/>
    <property type="project" value="InterPro"/>
</dbReference>
<dbReference type="Pfam" id="PF12833">
    <property type="entry name" value="HTH_18"/>
    <property type="match status" value="1"/>
</dbReference>
<dbReference type="GO" id="GO:0043565">
    <property type="term" value="F:sequence-specific DNA binding"/>
    <property type="evidence" value="ECO:0007669"/>
    <property type="project" value="InterPro"/>
</dbReference>
<dbReference type="PRINTS" id="PR00032">
    <property type="entry name" value="HTHARAC"/>
</dbReference>
<dbReference type="PANTHER" id="PTHR46796">
    <property type="entry name" value="HTH-TYPE TRANSCRIPTIONAL ACTIVATOR RHAS-RELATED"/>
    <property type="match status" value="1"/>
</dbReference>
<dbReference type="PROSITE" id="PS01124">
    <property type="entry name" value="HTH_ARAC_FAMILY_2"/>
    <property type="match status" value="1"/>
</dbReference>
<evidence type="ECO:0000313" key="5">
    <source>
        <dbReference type="EMBL" id="SDZ09657.1"/>
    </source>
</evidence>
<dbReference type="PROSITE" id="PS00041">
    <property type="entry name" value="HTH_ARAC_FAMILY_1"/>
    <property type="match status" value="1"/>
</dbReference>
<dbReference type="OrthoDB" id="9793400at2"/>